<dbReference type="EMBL" id="UINC01215037">
    <property type="protein sequence ID" value="SVE40540.1"/>
    <property type="molecule type" value="Genomic_DNA"/>
</dbReference>
<sequence length="100" mass="11595">MVKAVQPETETTNSPNTLGKPKRQTKTDKLKIINPDSQVEFKIDFEGDDEPQEAVSDKAMGGTELMKKWLFDEMEKKEPGLHDKFQFISTRVRKLEKKQR</sequence>
<gene>
    <name evidence="2" type="ORF">METZ01_LOCUS493394</name>
</gene>
<evidence type="ECO:0000256" key="1">
    <source>
        <dbReference type="SAM" id="MobiDB-lite"/>
    </source>
</evidence>
<dbReference type="AlphaFoldDB" id="A0A383D8B8"/>
<accession>A0A383D8B8</accession>
<feature type="non-terminal residue" evidence="2">
    <location>
        <position position="100"/>
    </location>
</feature>
<feature type="compositionally biased region" description="Polar residues" evidence="1">
    <location>
        <begin position="8"/>
        <end position="17"/>
    </location>
</feature>
<organism evidence="2">
    <name type="scientific">marine metagenome</name>
    <dbReference type="NCBI Taxonomy" id="408172"/>
    <lineage>
        <taxon>unclassified sequences</taxon>
        <taxon>metagenomes</taxon>
        <taxon>ecological metagenomes</taxon>
    </lineage>
</organism>
<reference evidence="2" key="1">
    <citation type="submission" date="2018-05" db="EMBL/GenBank/DDBJ databases">
        <authorList>
            <person name="Lanie J.A."/>
            <person name="Ng W.-L."/>
            <person name="Kazmierczak K.M."/>
            <person name="Andrzejewski T.M."/>
            <person name="Davidsen T.M."/>
            <person name="Wayne K.J."/>
            <person name="Tettelin H."/>
            <person name="Glass J.I."/>
            <person name="Rusch D."/>
            <person name="Podicherti R."/>
            <person name="Tsui H.-C.T."/>
            <person name="Winkler M.E."/>
        </authorList>
    </citation>
    <scope>NUCLEOTIDE SEQUENCE</scope>
</reference>
<name>A0A383D8B8_9ZZZZ</name>
<evidence type="ECO:0000313" key="2">
    <source>
        <dbReference type="EMBL" id="SVE40540.1"/>
    </source>
</evidence>
<protein>
    <submittedName>
        <fullName evidence="2">Uncharacterized protein</fullName>
    </submittedName>
</protein>
<feature type="region of interest" description="Disordered" evidence="1">
    <location>
        <begin position="1"/>
        <end position="28"/>
    </location>
</feature>
<proteinExistence type="predicted"/>